<dbReference type="AlphaFoldDB" id="A0A6J4V7I9"/>
<evidence type="ECO:0000313" key="2">
    <source>
        <dbReference type="EMBL" id="CAA9566615.1"/>
    </source>
</evidence>
<keyword evidence="1" id="KW-0812">Transmembrane</keyword>
<feature type="transmembrane region" description="Helical" evidence="1">
    <location>
        <begin position="67"/>
        <end position="89"/>
    </location>
</feature>
<evidence type="ECO:0000256" key="1">
    <source>
        <dbReference type="SAM" id="Phobius"/>
    </source>
</evidence>
<keyword evidence="1" id="KW-1133">Transmembrane helix</keyword>
<sequence>MKTNMNAYRAAVGVSLAAALGLARLSLGVGMIGADGDPANLMYFGVLAVGIIGAVIARFRPHGMARALLATALAQASVAVIALIFGLGLP</sequence>
<gene>
    <name evidence="2" type="ORF">AVDCRST_MAG86-1124</name>
</gene>
<keyword evidence="1" id="KW-0472">Membrane</keyword>
<proteinExistence type="predicted"/>
<accession>A0A6J4V7I9</accession>
<organism evidence="2">
    <name type="scientific">uncultured Truepera sp</name>
    <dbReference type="NCBI Taxonomy" id="543023"/>
    <lineage>
        <taxon>Bacteria</taxon>
        <taxon>Thermotogati</taxon>
        <taxon>Deinococcota</taxon>
        <taxon>Deinococci</taxon>
        <taxon>Trueperales</taxon>
        <taxon>Trueperaceae</taxon>
        <taxon>Truepera</taxon>
        <taxon>environmental samples</taxon>
    </lineage>
</organism>
<protein>
    <submittedName>
        <fullName evidence="2">Uncharacterized protein</fullName>
    </submittedName>
</protein>
<reference evidence="2" key="1">
    <citation type="submission" date="2020-02" db="EMBL/GenBank/DDBJ databases">
        <authorList>
            <person name="Meier V. D."/>
        </authorList>
    </citation>
    <scope>NUCLEOTIDE SEQUENCE</scope>
    <source>
        <strain evidence="2">AVDCRST_MAG86</strain>
    </source>
</reference>
<name>A0A6J4V7I9_9DEIN</name>
<feature type="transmembrane region" description="Helical" evidence="1">
    <location>
        <begin position="41"/>
        <end position="60"/>
    </location>
</feature>
<dbReference type="EMBL" id="CADCWP010000080">
    <property type="protein sequence ID" value="CAA9566615.1"/>
    <property type="molecule type" value="Genomic_DNA"/>
</dbReference>